<dbReference type="InterPro" id="IPR038371">
    <property type="entry name" value="Cu_polyphenol_OxRdtase_sf"/>
</dbReference>
<evidence type="ECO:0000256" key="7">
    <source>
        <dbReference type="ARBA" id="ARBA00022833"/>
    </source>
</evidence>
<sequence>MWFTDQHAGAAIAFTDASEGNVAAHTGEDPAQVAAHRAALEKELGLPAESLRFMRQVHGTTVVSFSAHSAGDTDDLHASGAREMPGTSAVPEAPEADAAISEDGTPLAVLTADCLPVVFVAERAETNVPLTAVAHAGRRGLLDGVLQNTVHGLRKLGAQTITAWVGPAICGACYEVPEEMRAESARLLPGIEAETSWQTPGLDLPGAARTLLEELEVQVAETGADRSEWCTLEHDALYSYRRDKTTSRLAGVVWVPSAATTGGKDTL</sequence>
<keyword evidence="6" id="KW-0378">Hydrolase</keyword>
<comment type="catalytic activity">
    <reaction evidence="1">
        <text>inosine + phosphate = alpha-D-ribose 1-phosphate + hypoxanthine</text>
        <dbReference type="Rhea" id="RHEA:27646"/>
        <dbReference type="ChEBI" id="CHEBI:17368"/>
        <dbReference type="ChEBI" id="CHEBI:17596"/>
        <dbReference type="ChEBI" id="CHEBI:43474"/>
        <dbReference type="ChEBI" id="CHEBI:57720"/>
        <dbReference type="EC" id="2.4.2.1"/>
    </reaction>
    <physiologicalReaction direction="left-to-right" evidence="1">
        <dbReference type="Rhea" id="RHEA:27647"/>
    </physiologicalReaction>
</comment>
<evidence type="ECO:0000256" key="9">
    <source>
        <dbReference type="ARBA" id="ARBA00047989"/>
    </source>
</evidence>
<dbReference type="PANTHER" id="PTHR30616">
    <property type="entry name" value="UNCHARACTERIZED PROTEIN YFIH"/>
    <property type="match status" value="1"/>
</dbReference>
<dbReference type="RefSeq" id="WP_344223050.1">
    <property type="nucleotide sequence ID" value="NZ_BAAAQA010000001.1"/>
</dbReference>
<dbReference type="Gene3D" id="3.60.140.10">
    <property type="entry name" value="CNF1/YfiH-like putative cysteine hydrolases"/>
    <property type="match status" value="1"/>
</dbReference>
<comment type="catalytic activity">
    <reaction evidence="10">
        <text>adenosine + phosphate = alpha-D-ribose 1-phosphate + adenine</text>
        <dbReference type="Rhea" id="RHEA:27642"/>
        <dbReference type="ChEBI" id="CHEBI:16335"/>
        <dbReference type="ChEBI" id="CHEBI:16708"/>
        <dbReference type="ChEBI" id="CHEBI:43474"/>
        <dbReference type="ChEBI" id="CHEBI:57720"/>
        <dbReference type="EC" id="2.4.2.1"/>
    </reaction>
    <physiologicalReaction direction="left-to-right" evidence="10">
        <dbReference type="Rhea" id="RHEA:27643"/>
    </physiologicalReaction>
</comment>
<comment type="function">
    <text evidence="2">Purine nucleoside enzyme that catalyzes the phosphorolysis of adenosine and inosine nucleosides, yielding D-ribose 1-phosphate and the respective free bases, adenine and hypoxanthine. Also catalyzes the phosphorolysis of S-methyl-5'-thioadenosine into adenine and S-methyl-5-thio-alpha-D-ribose 1-phosphate. Also has adenosine deaminase activity.</text>
</comment>
<keyword evidence="13" id="KW-1185">Reference proteome</keyword>
<gene>
    <name evidence="12" type="primary">pgeF</name>
    <name evidence="12" type="ORF">GCM10009824_00280</name>
</gene>
<evidence type="ECO:0000256" key="3">
    <source>
        <dbReference type="ARBA" id="ARBA00007353"/>
    </source>
</evidence>
<reference evidence="12 13" key="1">
    <citation type="journal article" date="2019" name="Int. J. Syst. Evol. Microbiol.">
        <title>The Global Catalogue of Microorganisms (GCM) 10K type strain sequencing project: providing services to taxonomists for standard genome sequencing and annotation.</title>
        <authorList>
            <consortium name="The Broad Institute Genomics Platform"/>
            <consortium name="The Broad Institute Genome Sequencing Center for Infectious Disease"/>
            <person name="Wu L."/>
            <person name="Ma J."/>
        </authorList>
    </citation>
    <scope>NUCLEOTIDE SEQUENCE [LARGE SCALE GENOMIC DNA]</scope>
    <source>
        <strain evidence="12 13">JCM 15914</strain>
    </source>
</reference>
<keyword evidence="4" id="KW-0808">Transferase</keyword>
<evidence type="ECO:0000256" key="2">
    <source>
        <dbReference type="ARBA" id="ARBA00003215"/>
    </source>
</evidence>
<protein>
    <submittedName>
        <fullName evidence="12">Peptidoglycan editing factor PgeF</fullName>
    </submittedName>
</protein>
<dbReference type="PANTHER" id="PTHR30616:SF2">
    <property type="entry name" value="PURINE NUCLEOSIDE PHOSPHORYLASE LACC1"/>
    <property type="match status" value="1"/>
</dbReference>
<evidence type="ECO:0000256" key="10">
    <source>
        <dbReference type="ARBA" id="ARBA00048968"/>
    </source>
</evidence>
<comment type="catalytic activity">
    <reaction evidence="9">
        <text>adenosine + H2O + H(+) = inosine + NH4(+)</text>
        <dbReference type="Rhea" id="RHEA:24408"/>
        <dbReference type="ChEBI" id="CHEBI:15377"/>
        <dbReference type="ChEBI" id="CHEBI:15378"/>
        <dbReference type="ChEBI" id="CHEBI:16335"/>
        <dbReference type="ChEBI" id="CHEBI:17596"/>
        <dbReference type="ChEBI" id="CHEBI:28938"/>
        <dbReference type="EC" id="3.5.4.4"/>
    </reaction>
    <physiologicalReaction direction="left-to-right" evidence="9">
        <dbReference type="Rhea" id="RHEA:24409"/>
    </physiologicalReaction>
</comment>
<accession>A0ABN2XBY5</accession>
<keyword evidence="5" id="KW-0479">Metal-binding</keyword>
<evidence type="ECO:0000256" key="6">
    <source>
        <dbReference type="ARBA" id="ARBA00022801"/>
    </source>
</evidence>
<proteinExistence type="inferred from homology"/>
<evidence type="ECO:0000256" key="5">
    <source>
        <dbReference type="ARBA" id="ARBA00022723"/>
    </source>
</evidence>
<evidence type="ECO:0000313" key="12">
    <source>
        <dbReference type="EMBL" id="GAA2107666.1"/>
    </source>
</evidence>
<keyword evidence="7" id="KW-0862">Zinc</keyword>
<dbReference type="InterPro" id="IPR011324">
    <property type="entry name" value="Cytotoxic_necrot_fac-like_cat"/>
</dbReference>
<dbReference type="Proteomes" id="UP001500166">
    <property type="component" value="Unassembled WGS sequence"/>
</dbReference>
<keyword evidence="8" id="KW-0186">Copper</keyword>
<evidence type="ECO:0000313" key="13">
    <source>
        <dbReference type="Proteomes" id="UP001500166"/>
    </source>
</evidence>
<evidence type="ECO:0000256" key="1">
    <source>
        <dbReference type="ARBA" id="ARBA00000553"/>
    </source>
</evidence>
<organism evidence="12 13">
    <name type="scientific">Kocuria atrinae</name>
    <dbReference type="NCBI Taxonomy" id="592377"/>
    <lineage>
        <taxon>Bacteria</taxon>
        <taxon>Bacillati</taxon>
        <taxon>Actinomycetota</taxon>
        <taxon>Actinomycetes</taxon>
        <taxon>Micrococcales</taxon>
        <taxon>Micrococcaceae</taxon>
        <taxon>Kocuria</taxon>
    </lineage>
</organism>
<comment type="catalytic activity">
    <reaction evidence="11">
        <text>S-methyl-5'-thioadenosine + phosphate = 5-(methylsulfanyl)-alpha-D-ribose 1-phosphate + adenine</text>
        <dbReference type="Rhea" id="RHEA:11852"/>
        <dbReference type="ChEBI" id="CHEBI:16708"/>
        <dbReference type="ChEBI" id="CHEBI:17509"/>
        <dbReference type="ChEBI" id="CHEBI:43474"/>
        <dbReference type="ChEBI" id="CHEBI:58533"/>
        <dbReference type="EC" id="2.4.2.28"/>
    </reaction>
    <physiologicalReaction direction="left-to-right" evidence="11">
        <dbReference type="Rhea" id="RHEA:11853"/>
    </physiologicalReaction>
</comment>
<evidence type="ECO:0000256" key="8">
    <source>
        <dbReference type="ARBA" id="ARBA00023008"/>
    </source>
</evidence>
<dbReference type="CDD" id="cd16833">
    <property type="entry name" value="YfiH"/>
    <property type="match status" value="1"/>
</dbReference>
<evidence type="ECO:0000256" key="11">
    <source>
        <dbReference type="ARBA" id="ARBA00049893"/>
    </source>
</evidence>
<comment type="caution">
    <text evidence="12">The sequence shown here is derived from an EMBL/GenBank/DDBJ whole genome shotgun (WGS) entry which is preliminary data.</text>
</comment>
<dbReference type="InterPro" id="IPR003730">
    <property type="entry name" value="Cu_polyphenol_OxRdtase"/>
</dbReference>
<dbReference type="SUPFAM" id="SSF64438">
    <property type="entry name" value="CNF1/YfiH-like putative cysteine hydrolases"/>
    <property type="match status" value="1"/>
</dbReference>
<dbReference type="EMBL" id="BAAAQA010000001">
    <property type="protein sequence ID" value="GAA2107666.1"/>
    <property type="molecule type" value="Genomic_DNA"/>
</dbReference>
<name>A0ABN2XBY5_9MICC</name>
<dbReference type="Pfam" id="PF02578">
    <property type="entry name" value="Cu-oxidase_4"/>
    <property type="match status" value="1"/>
</dbReference>
<evidence type="ECO:0000256" key="4">
    <source>
        <dbReference type="ARBA" id="ARBA00022679"/>
    </source>
</evidence>
<comment type="similarity">
    <text evidence="3">Belongs to the purine nucleoside phosphorylase YfiH/LACC1 family.</text>
</comment>